<protein>
    <submittedName>
        <fullName evidence="1">Uncharacterized protein</fullName>
    </submittedName>
</protein>
<evidence type="ECO:0000313" key="2">
    <source>
        <dbReference type="Proteomes" id="UP000278164"/>
    </source>
</evidence>
<feature type="non-terminal residue" evidence="1">
    <location>
        <position position="77"/>
    </location>
</feature>
<evidence type="ECO:0000313" key="1">
    <source>
        <dbReference type="EMBL" id="RLT71711.1"/>
    </source>
</evidence>
<organism evidence="1 2">
    <name type="scientific">Parabacteroides distasonis</name>
    <dbReference type="NCBI Taxonomy" id="823"/>
    <lineage>
        <taxon>Bacteria</taxon>
        <taxon>Pseudomonadati</taxon>
        <taxon>Bacteroidota</taxon>
        <taxon>Bacteroidia</taxon>
        <taxon>Bacteroidales</taxon>
        <taxon>Tannerellaceae</taxon>
        <taxon>Parabacteroides</taxon>
    </lineage>
</organism>
<gene>
    <name evidence="1" type="ORF">D7V78_19790</name>
</gene>
<dbReference type="Proteomes" id="UP000278164">
    <property type="component" value="Unassembled WGS sequence"/>
</dbReference>
<proteinExistence type="predicted"/>
<comment type="caution">
    <text evidence="1">The sequence shown here is derived from an EMBL/GenBank/DDBJ whole genome shotgun (WGS) entry which is preliminary data.</text>
</comment>
<dbReference type="EMBL" id="RAYI01000127">
    <property type="protein sequence ID" value="RLT71711.1"/>
    <property type="molecule type" value="Genomic_DNA"/>
</dbReference>
<dbReference type="AlphaFoldDB" id="A0A3L7ZKB8"/>
<name>A0A3L7ZKB8_PARDI</name>
<accession>A0A3L7ZKB8</accession>
<sequence length="77" mass="8161">MPVQSAGNSLYFGDPFMSLKDYGLGILGGALTGGIGNGTVAALKGNNFWTGKDVKFGRTIFSFKNTATRPAPEMRLM</sequence>
<reference evidence="1 2" key="1">
    <citation type="submission" date="2018-09" db="EMBL/GenBank/DDBJ databases">
        <title>Murine metabolic-syndrome-specific gut microbial biobank.</title>
        <authorList>
            <person name="Liu C."/>
        </authorList>
    </citation>
    <scope>NUCLEOTIDE SEQUENCE [LARGE SCALE GENOMIC DNA]</scope>
    <source>
        <strain evidence="1 2">8-P5</strain>
    </source>
</reference>